<name>B6HGL5_PENRW</name>
<dbReference type="STRING" id="500485.B6HGL5"/>
<dbReference type="PRINTS" id="PR00006">
    <property type="entry name" value="COFILIN"/>
</dbReference>
<dbReference type="EMBL" id="AM920435">
    <property type="protein sequence ID" value="CAP86603.1"/>
    <property type="molecule type" value="Genomic_DNA"/>
</dbReference>
<evidence type="ECO:0000256" key="3">
    <source>
        <dbReference type="ARBA" id="ARBA00015630"/>
    </source>
</evidence>
<accession>B6HGL5</accession>
<dbReference type="OrthoDB" id="10249245at2759"/>
<dbReference type="OMA" id="GYVYKHS"/>
<evidence type="ECO:0000256" key="4">
    <source>
        <dbReference type="ARBA" id="ARBA00023203"/>
    </source>
</evidence>
<feature type="domain" description="ADF-H" evidence="6">
    <location>
        <begin position="3"/>
        <end position="134"/>
    </location>
</feature>
<dbReference type="SUPFAM" id="SSF55753">
    <property type="entry name" value="Actin depolymerizing proteins"/>
    <property type="match status" value="1"/>
</dbReference>
<evidence type="ECO:0000256" key="2">
    <source>
        <dbReference type="ARBA" id="ARBA00006844"/>
    </source>
</evidence>
<gene>
    <name evidence="7" type="ORF">Pc20g12740</name>
    <name evidence="7" type="ORF">PCH_Pc20g12740</name>
</gene>
<protein>
    <recommendedName>
        <fullName evidence="3">Cofilin</fullName>
    </recommendedName>
    <alternativeName>
        <fullName evidence="5">Actin-depolymerizing factor 1</fullName>
    </alternativeName>
</protein>
<dbReference type="GO" id="GO:0015629">
    <property type="term" value="C:actin cytoskeleton"/>
    <property type="evidence" value="ECO:0007669"/>
    <property type="project" value="InterPro"/>
</dbReference>
<dbReference type="HOGENOM" id="CLU_1448167_0_0_1"/>
<dbReference type="Pfam" id="PF00241">
    <property type="entry name" value="Cofilin_ADF"/>
    <property type="match status" value="1"/>
</dbReference>
<dbReference type="Proteomes" id="UP000000724">
    <property type="component" value="Contig Pc00c20"/>
</dbReference>
<evidence type="ECO:0000259" key="6">
    <source>
        <dbReference type="PROSITE" id="PS51263"/>
    </source>
</evidence>
<dbReference type="GO" id="GO:0030042">
    <property type="term" value="P:actin filament depolymerization"/>
    <property type="evidence" value="ECO:0007669"/>
    <property type="project" value="InterPro"/>
</dbReference>
<reference evidence="7 8" key="1">
    <citation type="journal article" date="2008" name="Nat. Biotechnol.">
        <title>Genome sequencing and analysis of the filamentous fungus Penicillium chrysogenum.</title>
        <authorList>
            <person name="van den Berg M.A."/>
            <person name="Albang R."/>
            <person name="Albermann K."/>
            <person name="Badger J.H."/>
            <person name="Daran J.-M."/>
            <person name="Driessen A.J.M."/>
            <person name="Garcia-Estrada C."/>
            <person name="Fedorova N.D."/>
            <person name="Harris D.M."/>
            <person name="Heijne W.H.M."/>
            <person name="Joardar V.S."/>
            <person name="Kiel J.A.K.W."/>
            <person name="Kovalchuk A."/>
            <person name="Martin J.F."/>
            <person name="Nierman W.C."/>
            <person name="Nijland J.G."/>
            <person name="Pronk J.T."/>
            <person name="Roubos J.A."/>
            <person name="van der Klei I.J."/>
            <person name="van Peij N.N.M.E."/>
            <person name="Veenhuis M."/>
            <person name="von Doehren H."/>
            <person name="Wagner C."/>
            <person name="Wortman J.R."/>
            <person name="Bovenberg R.A.L."/>
        </authorList>
    </citation>
    <scope>NUCLEOTIDE SEQUENCE [LARGE SCALE GENOMIC DNA]</scope>
    <source>
        <strain evidence="8">ATCC 28089 / DSM 1075 / NRRL 1951 / Wisconsin 54-1255</strain>
    </source>
</reference>
<dbReference type="GO" id="GO:0016363">
    <property type="term" value="C:nuclear matrix"/>
    <property type="evidence" value="ECO:0007669"/>
    <property type="project" value="UniProtKB-SubCell"/>
</dbReference>
<dbReference type="InterPro" id="IPR002108">
    <property type="entry name" value="ADF-H"/>
</dbReference>
<evidence type="ECO:0000313" key="8">
    <source>
        <dbReference type="Proteomes" id="UP000000724"/>
    </source>
</evidence>
<dbReference type="InterPro" id="IPR017904">
    <property type="entry name" value="ADF/Cofilin"/>
</dbReference>
<comment type="similarity">
    <text evidence="2">Belongs to the actin-binding proteins ADF family.</text>
</comment>
<evidence type="ECO:0000313" key="7">
    <source>
        <dbReference type="EMBL" id="CAP86603.1"/>
    </source>
</evidence>
<dbReference type="GO" id="GO:0003779">
    <property type="term" value="F:actin binding"/>
    <property type="evidence" value="ECO:0007669"/>
    <property type="project" value="UniProtKB-KW"/>
</dbReference>
<organism evidence="7 8">
    <name type="scientific">Penicillium rubens (strain ATCC 28089 / DSM 1075 / NRRL 1951 / Wisconsin 54-1255)</name>
    <name type="common">Penicillium chrysogenum</name>
    <dbReference type="NCBI Taxonomy" id="500485"/>
    <lineage>
        <taxon>Eukaryota</taxon>
        <taxon>Fungi</taxon>
        <taxon>Dikarya</taxon>
        <taxon>Ascomycota</taxon>
        <taxon>Pezizomycotina</taxon>
        <taxon>Eurotiomycetes</taxon>
        <taxon>Eurotiomycetidae</taxon>
        <taxon>Eurotiales</taxon>
        <taxon>Aspergillaceae</taxon>
        <taxon>Penicillium</taxon>
        <taxon>Penicillium chrysogenum species complex</taxon>
    </lineage>
</organism>
<dbReference type="SMART" id="SM00102">
    <property type="entry name" value="ADF"/>
    <property type="match status" value="1"/>
</dbReference>
<proteinExistence type="inferred from homology"/>
<evidence type="ECO:0000256" key="5">
    <source>
        <dbReference type="ARBA" id="ARBA00032427"/>
    </source>
</evidence>
<keyword evidence="8" id="KW-1185">Reference proteome</keyword>
<dbReference type="InterPro" id="IPR029006">
    <property type="entry name" value="ADF-H/Gelsolin-like_dom_sf"/>
</dbReference>
<dbReference type="PANTHER" id="PTHR11913">
    <property type="entry name" value="COFILIN-RELATED"/>
    <property type="match status" value="1"/>
</dbReference>
<dbReference type="CDD" id="cd11286">
    <property type="entry name" value="ADF_cofilin_like"/>
    <property type="match status" value="1"/>
</dbReference>
<dbReference type="VEuPathDB" id="FungiDB:PCH_Pc20g12740"/>
<dbReference type="eggNOG" id="KOG1735">
    <property type="taxonomic scope" value="Eukaryota"/>
</dbReference>
<dbReference type="PROSITE" id="PS51263">
    <property type="entry name" value="ADF_H"/>
    <property type="match status" value="1"/>
</dbReference>
<dbReference type="AlphaFoldDB" id="B6HGL5"/>
<dbReference type="BioCyc" id="PCHR:PC20G12740-MONOMER"/>
<keyword evidence="4" id="KW-0009">Actin-binding</keyword>
<sequence length="187" mass="21167">MAGVIKLNDECIARYQELNFNKKFSYIMYTLSEDNSEIVVDKTSENRNYEDFVHDLPSTECRWVVYDFQDRRAGADRNKIVFISWSPDAGNMNKKMLYSSSKEALRRNFTSVSVDINAADLGDVSRETGSFRGNAGPEALSSPGTTVTLLRWVSPSFPSSRLLGTAPAEGYYQACFYFMHTQEMQTA</sequence>
<evidence type="ECO:0000256" key="1">
    <source>
        <dbReference type="ARBA" id="ARBA00004109"/>
    </source>
</evidence>
<comment type="subcellular location">
    <subcellularLocation>
        <location evidence="1">Nucleus matrix</location>
    </subcellularLocation>
</comment>
<dbReference type="Gene3D" id="3.40.20.10">
    <property type="entry name" value="Severin"/>
    <property type="match status" value="1"/>
</dbReference>